<keyword evidence="1" id="KW-0378">Hydrolase</keyword>
<feature type="domain" description="PPM-type phosphatase" evidence="2">
    <location>
        <begin position="184"/>
        <end position="391"/>
    </location>
</feature>
<dbReference type="Pfam" id="PF07228">
    <property type="entry name" value="SpoIIE"/>
    <property type="match status" value="1"/>
</dbReference>
<dbReference type="RefSeq" id="WP_344381143.1">
    <property type="nucleotide sequence ID" value="NZ_BAAATA010000001.1"/>
</dbReference>
<gene>
    <name evidence="3" type="ORF">GCM10010406_01640</name>
</gene>
<comment type="caution">
    <text evidence="3">The sequence shown here is derived from an EMBL/GenBank/DDBJ whole genome shotgun (WGS) entry which is preliminary data.</text>
</comment>
<dbReference type="SUPFAM" id="SSF81606">
    <property type="entry name" value="PP2C-like"/>
    <property type="match status" value="1"/>
</dbReference>
<organism evidence="3 4">
    <name type="scientific">Streptomyces thermolineatus</name>
    <dbReference type="NCBI Taxonomy" id="44033"/>
    <lineage>
        <taxon>Bacteria</taxon>
        <taxon>Bacillati</taxon>
        <taxon>Actinomycetota</taxon>
        <taxon>Actinomycetes</taxon>
        <taxon>Kitasatosporales</taxon>
        <taxon>Streptomycetaceae</taxon>
        <taxon>Streptomyces</taxon>
    </lineage>
</organism>
<accession>A0ABN3KTZ9</accession>
<dbReference type="Gene3D" id="3.60.40.10">
    <property type="entry name" value="PPM-type phosphatase domain"/>
    <property type="match status" value="1"/>
</dbReference>
<evidence type="ECO:0000259" key="2">
    <source>
        <dbReference type="SMART" id="SM00331"/>
    </source>
</evidence>
<keyword evidence="4" id="KW-1185">Reference proteome</keyword>
<protein>
    <submittedName>
        <fullName evidence="3">PP2C family protein-serine/threonine phosphatase</fullName>
    </submittedName>
</protein>
<dbReference type="InterPro" id="IPR052016">
    <property type="entry name" value="Bact_Sigma-Reg"/>
</dbReference>
<dbReference type="InterPro" id="IPR036457">
    <property type="entry name" value="PPM-type-like_dom_sf"/>
</dbReference>
<name>A0ABN3KTZ9_9ACTN</name>
<evidence type="ECO:0000313" key="4">
    <source>
        <dbReference type="Proteomes" id="UP001501358"/>
    </source>
</evidence>
<evidence type="ECO:0000313" key="3">
    <source>
        <dbReference type="EMBL" id="GAA2469855.1"/>
    </source>
</evidence>
<proteinExistence type="predicted"/>
<reference evidence="3 4" key="1">
    <citation type="journal article" date="2019" name="Int. J. Syst. Evol. Microbiol.">
        <title>The Global Catalogue of Microorganisms (GCM) 10K type strain sequencing project: providing services to taxonomists for standard genome sequencing and annotation.</title>
        <authorList>
            <consortium name="The Broad Institute Genomics Platform"/>
            <consortium name="The Broad Institute Genome Sequencing Center for Infectious Disease"/>
            <person name="Wu L."/>
            <person name="Ma J."/>
        </authorList>
    </citation>
    <scope>NUCLEOTIDE SEQUENCE [LARGE SCALE GENOMIC DNA]</scope>
    <source>
        <strain evidence="3 4">JCM 6307</strain>
    </source>
</reference>
<dbReference type="PANTHER" id="PTHR43156:SF2">
    <property type="entry name" value="STAGE II SPORULATION PROTEIN E"/>
    <property type="match status" value="1"/>
</dbReference>
<evidence type="ECO:0000256" key="1">
    <source>
        <dbReference type="ARBA" id="ARBA00022801"/>
    </source>
</evidence>
<dbReference type="EMBL" id="BAAATA010000001">
    <property type="protein sequence ID" value="GAA2469855.1"/>
    <property type="molecule type" value="Genomic_DNA"/>
</dbReference>
<sequence length="397" mass="42499">MAGEPVWPTGLLAAAEAVPPAESVGVVNSRIRERFDAASVSFLITDFSGNSLVRLGSSGDIGEAADGTNGPVVELAGTVHDRVIRTQQLYVESGGESGRGGPVRVIAPVTSRGDSIGLLELLVQRRPGPADLREIGEAAQVLAYVVIADRRFTDLYQWGQRTAPLTLAAEIQHQLLPLALACRAGRFAVAGALEPAESIGGDTFDYALDRDVLHLSLTDAMGHDVASALAATLLTGALRGARRVGADLGEQAERADRALLDHGHRAMATGQLLRIDLRDGRARIVNAGHPRPLRLRQGRVREVPLHADLPFGTPFPHTYDVQLLDLEPGDRLVMLTDGMLEHRAKDLDLSLSVQRTGHLHPREVVRALTGEVLRVHGGSLQDDAAVLCLDWCDTGRP</sequence>
<dbReference type="SMART" id="SM00331">
    <property type="entry name" value="PP2C_SIG"/>
    <property type="match status" value="1"/>
</dbReference>
<dbReference type="Proteomes" id="UP001501358">
    <property type="component" value="Unassembled WGS sequence"/>
</dbReference>
<dbReference type="InterPro" id="IPR001932">
    <property type="entry name" value="PPM-type_phosphatase-like_dom"/>
</dbReference>
<dbReference type="PANTHER" id="PTHR43156">
    <property type="entry name" value="STAGE II SPORULATION PROTEIN E-RELATED"/>
    <property type="match status" value="1"/>
</dbReference>